<dbReference type="EMBL" id="JAPFFF010000021">
    <property type="protein sequence ID" value="KAK8854452.1"/>
    <property type="molecule type" value="Genomic_DNA"/>
</dbReference>
<evidence type="ECO:0000313" key="2">
    <source>
        <dbReference type="Proteomes" id="UP001470230"/>
    </source>
</evidence>
<protein>
    <recommendedName>
        <fullName evidence="3">BTB domain-containing protein</fullName>
    </recommendedName>
</protein>
<dbReference type="Proteomes" id="UP001470230">
    <property type="component" value="Unassembled WGS sequence"/>
</dbReference>
<comment type="caution">
    <text evidence="1">The sequence shown here is derived from an EMBL/GenBank/DDBJ whole genome shotgun (WGS) entry which is preliminary data.</text>
</comment>
<accession>A0ABR2HXU2</accession>
<sequence>MSHIQLEYSSILQVPLQNYYNDFTFIVNGQEFQTSSLIADLLSPTISQIHTNDPTFDTFTINIEEQGDFSHILQLVNFKSNELREDEIPFVTHILEILNNDTIKIHESELVELTKDNILTEIKKHEVHAKYFQERYSEEIEFISSNFAELVSTKESELQELSFEH</sequence>
<reference evidence="1 2" key="1">
    <citation type="submission" date="2024-04" db="EMBL/GenBank/DDBJ databases">
        <title>Tritrichomonas musculus Genome.</title>
        <authorList>
            <person name="Alves-Ferreira E."/>
            <person name="Grigg M."/>
            <person name="Lorenzi H."/>
            <person name="Galac M."/>
        </authorList>
    </citation>
    <scope>NUCLEOTIDE SEQUENCE [LARGE SCALE GENOMIC DNA]</scope>
    <source>
        <strain evidence="1 2">EAF2021</strain>
    </source>
</reference>
<proteinExistence type="predicted"/>
<name>A0ABR2HXU2_9EUKA</name>
<keyword evidence="2" id="KW-1185">Reference proteome</keyword>
<evidence type="ECO:0000313" key="1">
    <source>
        <dbReference type="EMBL" id="KAK8854452.1"/>
    </source>
</evidence>
<organism evidence="1 2">
    <name type="scientific">Tritrichomonas musculus</name>
    <dbReference type="NCBI Taxonomy" id="1915356"/>
    <lineage>
        <taxon>Eukaryota</taxon>
        <taxon>Metamonada</taxon>
        <taxon>Parabasalia</taxon>
        <taxon>Tritrichomonadida</taxon>
        <taxon>Tritrichomonadidae</taxon>
        <taxon>Tritrichomonas</taxon>
    </lineage>
</organism>
<evidence type="ECO:0008006" key="3">
    <source>
        <dbReference type="Google" id="ProtNLM"/>
    </source>
</evidence>
<gene>
    <name evidence="1" type="ORF">M9Y10_017014</name>
</gene>